<accession>A0ABW3K6W3</accession>
<evidence type="ECO:0000313" key="3">
    <source>
        <dbReference type="EMBL" id="MFD1001995.1"/>
    </source>
</evidence>
<keyword evidence="4" id="KW-1185">Reference proteome</keyword>
<dbReference type="InterPro" id="IPR034660">
    <property type="entry name" value="DinB/YfiT-like"/>
</dbReference>
<comment type="similarity">
    <text evidence="1">Belongs to the DinB family.</text>
</comment>
<protein>
    <submittedName>
        <fullName evidence="3">DinB family protein</fullName>
    </submittedName>
</protein>
<evidence type="ECO:0000313" key="4">
    <source>
        <dbReference type="Proteomes" id="UP001597112"/>
    </source>
</evidence>
<dbReference type="InterPro" id="IPR007837">
    <property type="entry name" value="DinB"/>
</dbReference>
<evidence type="ECO:0000256" key="2">
    <source>
        <dbReference type="ARBA" id="ARBA00022723"/>
    </source>
</evidence>
<gene>
    <name evidence="3" type="ORF">ACFQ21_21900</name>
</gene>
<proteinExistence type="inferred from homology"/>
<dbReference type="RefSeq" id="WP_377582677.1">
    <property type="nucleotide sequence ID" value="NZ_JBHTKA010000008.1"/>
</dbReference>
<keyword evidence="2" id="KW-0479">Metal-binding</keyword>
<name>A0ABW3K6W3_9BACT</name>
<dbReference type="EMBL" id="JBHTKA010000008">
    <property type="protein sequence ID" value="MFD1001995.1"/>
    <property type="molecule type" value="Genomic_DNA"/>
</dbReference>
<dbReference type="SUPFAM" id="SSF109854">
    <property type="entry name" value="DinB/YfiT-like putative metalloenzymes"/>
    <property type="match status" value="1"/>
</dbReference>
<comment type="caution">
    <text evidence="3">The sequence shown here is derived from an EMBL/GenBank/DDBJ whole genome shotgun (WGS) entry which is preliminary data.</text>
</comment>
<dbReference type="Pfam" id="PF05163">
    <property type="entry name" value="DinB"/>
    <property type="match status" value="1"/>
</dbReference>
<sequence>MNNVAEPQAKVNPVITAEQLLEHWQGHRRLTRRAIEVYPEDKFFTYSIGGMRPFADLIMEMLAMPEEGLKGAITGDWLKGEDVNKLFARKAPATKADILRLWDETTEKINELWPKIPAHRFQENDMAFGMYEGQIYWTILYFIDNEIHHRGQGYVYLRSLGIEPPAFWERN</sequence>
<organism evidence="3 4">
    <name type="scientific">Ohtaekwangia kribbensis</name>
    <dbReference type="NCBI Taxonomy" id="688913"/>
    <lineage>
        <taxon>Bacteria</taxon>
        <taxon>Pseudomonadati</taxon>
        <taxon>Bacteroidota</taxon>
        <taxon>Cytophagia</taxon>
        <taxon>Cytophagales</taxon>
        <taxon>Fulvivirgaceae</taxon>
        <taxon>Ohtaekwangia</taxon>
    </lineage>
</organism>
<dbReference type="Gene3D" id="1.20.120.450">
    <property type="entry name" value="dinb family like domain"/>
    <property type="match status" value="1"/>
</dbReference>
<evidence type="ECO:0000256" key="1">
    <source>
        <dbReference type="ARBA" id="ARBA00008635"/>
    </source>
</evidence>
<dbReference type="Proteomes" id="UP001597112">
    <property type="component" value="Unassembled WGS sequence"/>
</dbReference>
<reference evidence="4" key="1">
    <citation type="journal article" date="2019" name="Int. J. Syst. Evol. Microbiol.">
        <title>The Global Catalogue of Microorganisms (GCM) 10K type strain sequencing project: providing services to taxonomists for standard genome sequencing and annotation.</title>
        <authorList>
            <consortium name="The Broad Institute Genomics Platform"/>
            <consortium name="The Broad Institute Genome Sequencing Center for Infectious Disease"/>
            <person name="Wu L."/>
            <person name="Ma J."/>
        </authorList>
    </citation>
    <scope>NUCLEOTIDE SEQUENCE [LARGE SCALE GENOMIC DNA]</scope>
    <source>
        <strain evidence="4">CCUG 58938</strain>
    </source>
</reference>